<keyword evidence="4" id="KW-1185">Reference proteome</keyword>
<dbReference type="EMBL" id="JASPKY010000338">
    <property type="protein sequence ID" value="KAK9708013.1"/>
    <property type="molecule type" value="Genomic_DNA"/>
</dbReference>
<feature type="domain" description="Mutator-like transposase" evidence="2">
    <location>
        <begin position="1"/>
        <end position="39"/>
    </location>
</feature>
<feature type="compositionally biased region" description="Basic and acidic residues" evidence="1">
    <location>
        <begin position="64"/>
        <end position="73"/>
    </location>
</feature>
<dbReference type="Proteomes" id="UP001458880">
    <property type="component" value="Unassembled WGS sequence"/>
</dbReference>
<organism evidence="3 4">
    <name type="scientific">Popillia japonica</name>
    <name type="common">Japanese beetle</name>
    <dbReference type="NCBI Taxonomy" id="7064"/>
    <lineage>
        <taxon>Eukaryota</taxon>
        <taxon>Metazoa</taxon>
        <taxon>Ecdysozoa</taxon>
        <taxon>Arthropoda</taxon>
        <taxon>Hexapoda</taxon>
        <taxon>Insecta</taxon>
        <taxon>Pterygota</taxon>
        <taxon>Neoptera</taxon>
        <taxon>Endopterygota</taxon>
        <taxon>Coleoptera</taxon>
        <taxon>Polyphaga</taxon>
        <taxon>Scarabaeiformia</taxon>
        <taxon>Scarabaeidae</taxon>
        <taxon>Rutelinae</taxon>
        <taxon>Popillia</taxon>
    </lineage>
</organism>
<sequence length="90" mass="10121">MEADFLVEGFNKSVELHNIKYTTFIGDGNSNVYSRLKEKDGRLLCVKQEGEQTGGRSRVNGLGEAKEGREDRGVGTNKTNKMLSLWTRRV</sequence>
<name>A0AAW1JS14_POPJA</name>
<comment type="caution">
    <text evidence="3">The sequence shown here is derived from an EMBL/GenBank/DDBJ whole genome shotgun (WGS) entry which is preliminary data.</text>
</comment>
<dbReference type="InterPro" id="IPR049012">
    <property type="entry name" value="Mutator_transp_dom"/>
</dbReference>
<evidence type="ECO:0000259" key="2">
    <source>
        <dbReference type="Pfam" id="PF20700"/>
    </source>
</evidence>
<feature type="region of interest" description="Disordered" evidence="1">
    <location>
        <begin position="53"/>
        <end position="78"/>
    </location>
</feature>
<evidence type="ECO:0000256" key="1">
    <source>
        <dbReference type="SAM" id="MobiDB-lite"/>
    </source>
</evidence>
<gene>
    <name evidence="3" type="ORF">QE152_g27496</name>
</gene>
<evidence type="ECO:0000313" key="4">
    <source>
        <dbReference type="Proteomes" id="UP001458880"/>
    </source>
</evidence>
<protein>
    <recommendedName>
        <fullName evidence="2">Mutator-like transposase domain-containing protein</fullName>
    </recommendedName>
</protein>
<dbReference type="AlphaFoldDB" id="A0AAW1JS14"/>
<proteinExistence type="predicted"/>
<reference evidence="3 4" key="1">
    <citation type="journal article" date="2024" name="BMC Genomics">
        <title>De novo assembly and annotation of Popillia japonica's genome with initial clues to its potential as an invasive pest.</title>
        <authorList>
            <person name="Cucini C."/>
            <person name="Boschi S."/>
            <person name="Funari R."/>
            <person name="Cardaioli E."/>
            <person name="Iannotti N."/>
            <person name="Marturano G."/>
            <person name="Paoli F."/>
            <person name="Bruttini M."/>
            <person name="Carapelli A."/>
            <person name="Frati F."/>
            <person name="Nardi F."/>
        </authorList>
    </citation>
    <scope>NUCLEOTIDE SEQUENCE [LARGE SCALE GENOMIC DNA]</scope>
    <source>
        <strain evidence="3">DMR45628</strain>
    </source>
</reference>
<evidence type="ECO:0000313" key="3">
    <source>
        <dbReference type="EMBL" id="KAK9708013.1"/>
    </source>
</evidence>
<dbReference type="Pfam" id="PF20700">
    <property type="entry name" value="Mutator"/>
    <property type="match status" value="1"/>
</dbReference>
<accession>A0AAW1JS14</accession>